<dbReference type="Proteomes" id="UP000249363">
    <property type="component" value="Unassembled WGS sequence"/>
</dbReference>
<evidence type="ECO:0000259" key="1">
    <source>
        <dbReference type="Pfam" id="PF00078"/>
    </source>
</evidence>
<comment type="caution">
    <text evidence="2">The sequence shown here is derived from an EMBL/GenBank/DDBJ whole genome shotgun (WGS) entry which is preliminary data.</text>
</comment>
<dbReference type="SUPFAM" id="SSF56672">
    <property type="entry name" value="DNA/RNA polymerases"/>
    <property type="match status" value="1"/>
</dbReference>
<dbReference type="OrthoDB" id="5417660at2759"/>
<organism evidence="2 3">
    <name type="scientific">Talaromyces amestolkiae</name>
    <dbReference type="NCBI Taxonomy" id="1196081"/>
    <lineage>
        <taxon>Eukaryota</taxon>
        <taxon>Fungi</taxon>
        <taxon>Dikarya</taxon>
        <taxon>Ascomycota</taxon>
        <taxon>Pezizomycotina</taxon>
        <taxon>Eurotiomycetes</taxon>
        <taxon>Eurotiomycetidae</taxon>
        <taxon>Eurotiales</taxon>
        <taxon>Trichocomaceae</taxon>
        <taxon>Talaromyces</taxon>
        <taxon>Talaromyces sect. Talaromyces</taxon>
    </lineage>
</organism>
<dbReference type="Pfam" id="PF00078">
    <property type="entry name" value="RVT_1"/>
    <property type="match status" value="1"/>
</dbReference>
<dbReference type="PANTHER" id="PTHR33064">
    <property type="entry name" value="POL PROTEIN"/>
    <property type="match status" value="1"/>
</dbReference>
<reference evidence="2 3" key="1">
    <citation type="journal article" date="2017" name="Biotechnol. Biofuels">
        <title>Differential beta-glucosidase expression as a function of carbon source availability in Talaromyces amestolkiae: a genomic and proteomic approach.</title>
        <authorList>
            <person name="de Eugenio L.I."/>
            <person name="Mendez-Liter J.A."/>
            <person name="Nieto-Dominguez M."/>
            <person name="Alonso L."/>
            <person name="Gil-Munoz J."/>
            <person name="Barriuso J."/>
            <person name="Prieto A."/>
            <person name="Martinez M.J."/>
        </authorList>
    </citation>
    <scope>NUCLEOTIDE SEQUENCE [LARGE SCALE GENOMIC DNA]</scope>
    <source>
        <strain evidence="2 3">CIB</strain>
    </source>
</reference>
<dbReference type="InterPro" id="IPR043502">
    <property type="entry name" value="DNA/RNA_pol_sf"/>
</dbReference>
<dbReference type="RefSeq" id="XP_040732436.1">
    <property type="nucleotide sequence ID" value="XM_040876243.1"/>
</dbReference>
<dbReference type="InterPro" id="IPR000477">
    <property type="entry name" value="RT_dom"/>
</dbReference>
<keyword evidence="3" id="KW-1185">Reference proteome</keyword>
<dbReference type="InterPro" id="IPR051320">
    <property type="entry name" value="Viral_Replic_Matur_Polypro"/>
</dbReference>
<dbReference type="EMBL" id="MIKG01000006">
    <property type="protein sequence ID" value="RAO67920.1"/>
    <property type="molecule type" value="Genomic_DNA"/>
</dbReference>
<name>A0A364KWJ8_TALAM</name>
<gene>
    <name evidence="2" type="ORF">BHQ10_003932</name>
</gene>
<protein>
    <recommendedName>
        <fullName evidence="1">Reverse transcriptase domain-containing protein</fullName>
    </recommendedName>
</protein>
<dbReference type="Gene3D" id="3.30.70.270">
    <property type="match status" value="1"/>
</dbReference>
<dbReference type="GeneID" id="63793148"/>
<evidence type="ECO:0000313" key="3">
    <source>
        <dbReference type="Proteomes" id="UP000249363"/>
    </source>
</evidence>
<dbReference type="STRING" id="1196081.A0A364KWJ8"/>
<dbReference type="CDD" id="cd01647">
    <property type="entry name" value="RT_LTR"/>
    <property type="match status" value="1"/>
</dbReference>
<sequence>MGLATAPSFFQQRMENILRSYLWKTVNVYVDGIIAFSRTQSEHLKHLDEVLTLLEASGLTLQISKCHFAYGSIKALGHHISRLGLATDEDKIRAIKELDYPKFLAELEMGLGLFNYYRKYCLGYSFNAADTSSNVSNNESD</sequence>
<dbReference type="PANTHER" id="PTHR33064:SF37">
    <property type="entry name" value="RIBONUCLEASE H"/>
    <property type="match status" value="1"/>
</dbReference>
<feature type="domain" description="Reverse transcriptase" evidence="1">
    <location>
        <begin position="1"/>
        <end position="80"/>
    </location>
</feature>
<dbReference type="AlphaFoldDB" id="A0A364KWJ8"/>
<dbReference type="InterPro" id="IPR043128">
    <property type="entry name" value="Rev_trsase/Diguanyl_cyclase"/>
</dbReference>
<proteinExistence type="predicted"/>
<dbReference type="FunFam" id="3.30.70.270:FF:000003">
    <property type="entry name" value="Transposon Ty3-G Gag-Pol polyprotein"/>
    <property type="match status" value="1"/>
</dbReference>
<accession>A0A364KWJ8</accession>
<evidence type="ECO:0000313" key="2">
    <source>
        <dbReference type="EMBL" id="RAO67920.1"/>
    </source>
</evidence>